<reference evidence="2" key="1">
    <citation type="submission" date="2020-11" db="EMBL/GenBank/DDBJ databases">
        <authorList>
            <person name="Koelle M."/>
            <person name="Horta M.A.C."/>
            <person name="Nowrousian M."/>
            <person name="Ohm R.A."/>
            <person name="Benz P."/>
            <person name="Pilgard A."/>
        </authorList>
    </citation>
    <scope>NUCLEOTIDE SEQUENCE</scope>
    <source>
        <strain evidence="2">FPRL280</strain>
    </source>
</reference>
<reference evidence="2" key="2">
    <citation type="journal article" name="Front. Microbiol.">
        <title>Degradative Capacity of Two Strains of Rhodonia placenta: From Phenotype to Genotype.</title>
        <authorList>
            <person name="Kolle M."/>
            <person name="Horta M.A.C."/>
            <person name="Nowrousian M."/>
            <person name="Ohm R.A."/>
            <person name="Benz J.P."/>
            <person name="Pilgard A."/>
        </authorList>
    </citation>
    <scope>NUCLEOTIDE SEQUENCE</scope>
    <source>
        <strain evidence="2">FPRL280</strain>
    </source>
</reference>
<gene>
    <name evidence="2" type="ORF">IEO21_10899</name>
</gene>
<feature type="compositionally biased region" description="Polar residues" evidence="1">
    <location>
        <begin position="1"/>
        <end position="11"/>
    </location>
</feature>
<dbReference type="AlphaFoldDB" id="A0A8H7TVM9"/>
<evidence type="ECO:0000313" key="2">
    <source>
        <dbReference type="EMBL" id="KAF9797158.1"/>
    </source>
</evidence>
<comment type="caution">
    <text evidence="2">The sequence shown here is derived from an EMBL/GenBank/DDBJ whole genome shotgun (WGS) entry which is preliminary data.</text>
</comment>
<feature type="region of interest" description="Disordered" evidence="1">
    <location>
        <begin position="1"/>
        <end position="34"/>
    </location>
</feature>
<sequence length="73" mass="8392">MCSCSPISPGSQWRGRTCTSHARQLDPQSERDKRERLATIPSRCSARNAHNDVANDRVYPLLPFVWAEPRLWL</sequence>
<dbReference type="Proteomes" id="UP000639403">
    <property type="component" value="Unassembled WGS sequence"/>
</dbReference>
<proteinExistence type="predicted"/>
<dbReference type="EMBL" id="JADOXO010001217">
    <property type="protein sequence ID" value="KAF9797158.1"/>
    <property type="molecule type" value="Genomic_DNA"/>
</dbReference>
<protein>
    <submittedName>
        <fullName evidence="2">Uncharacterized protein</fullName>
    </submittedName>
</protein>
<evidence type="ECO:0000313" key="3">
    <source>
        <dbReference type="Proteomes" id="UP000639403"/>
    </source>
</evidence>
<evidence type="ECO:0000256" key="1">
    <source>
        <dbReference type="SAM" id="MobiDB-lite"/>
    </source>
</evidence>
<name>A0A8H7TVM9_9APHY</name>
<organism evidence="2 3">
    <name type="scientific">Rhodonia placenta</name>
    <dbReference type="NCBI Taxonomy" id="104341"/>
    <lineage>
        <taxon>Eukaryota</taxon>
        <taxon>Fungi</taxon>
        <taxon>Dikarya</taxon>
        <taxon>Basidiomycota</taxon>
        <taxon>Agaricomycotina</taxon>
        <taxon>Agaricomycetes</taxon>
        <taxon>Polyporales</taxon>
        <taxon>Adustoporiaceae</taxon>
        <taxon>Rhodonia</taxon>
    </lineage>
</organism>
<accession>A0A8H7TVM9</accession>